<comment type="caution">
    <text evidence="2">The sequence shown here is derived from an EMBL/GenBank/DDBJ whole genome shotgun (WGS) entry which is preliminary data.</text>
</comment>
<sequence length="716" mass="84914">MKEPILVILTIQAENKENFTIQLPLKKINCMCQIEKDRLLRFLIKYQQIKPQDKDSVILEFYDFFNQRYVQEKDVTISNNIFQFSEKFLGLPESKVLKVAIYYNFSYTNLIELYQSIEMFKLDQKIFQEEKIKYQNQLEEYEKEFLEMKDTLKEIQQTLLLTEKQQEQQQKNVDIVILYSNPIIRVNNGIRESLFIDYESEIKSIKNVIIRSDQSIKYEIFNASIKNLEKAISLHPLIIHVISHGDFDEKQQIFYLEFQDDGVSTKLKTDEIQKMIQNNKGMARIQLICISSIVGKNISDYIPKTVSCVVFQKLYNIIDNEGPYFWEEFYQNIFKNFSVGDAYEKAQQKLENAFWDNEKKYVCCCFHKHEPKCPFDPAQIGYESSHQQHLKCAKQKWVHSSLVMNPCDPSSYQGQLHRQCNNNCLGRLILDCKHKKCQQQIYDQRIDDILQKLQIDQIDKETLNTNLVNILDKKLICCCCEQLNIILETQSENISSFIASQHTYDQKIQFKKENNVQFLEHIEQNKDQIQDIQFMTIDKQIILVHSKDPQDKVLEVETLQTINTYIKIYIQEKYKKEIKKFKESKKIKENEPIEEIVINLNGCDVNNWIEIVSKKLNLEHASFDEFLIKSKDYFCNLQSQDNFFYIFTIQNISNICESDQFQSFYQVIQEANESNFILILPVDNTQKENLKKITAVELVQFIDLKQIYSLLQEEKN</sequence>
<gene>
    <name evidence="2" type="ORF">PSON_ATCC_30995.1.T0380193</name>
</gene>
<dbReference type="AlphaFoldDB" id="A0A8S1MP19"/>
<reference evidence="2" key="1">
    <citation type="submission" date="2021-01" db="EMBL/GenBank/DDBJ databases">
        <authorList>
            <consortium name="Genoscope - CEA"/>
            <person name="William W."/>
        </authorList>
    </citation>
    <scope>NUCLEOTIDE SEQUENCE</scope>
</reference>
<evidence type="ECO:0000313" key="3">
    <source>
        <dbReference type="Proteomes" id="UP000692954"/>
    </source>
</evidence>
<protein>
    <submittedName>
        <fullName evidence="2">Uncharacterized protein</fullName>
    </submittedName>
</protein>
<evidence type="ECO:0000256" key="1">
    <source>
        <dbReference type="SAM" id="Coils"/>
    </source>
</evidence>
<dbReference type="EMBL" id="CAJJDN010000038">
    <property type="protein sequence ID" value="CAD8078923.1"/>
    <property type="molecule type" value="Genomic_DNA"/>
</dbReference>
<proteinExistence type="predicted"/>
<feature type="coiled-coil region" evidence="1">
    <location>
        <begin position="124"/>
        <end position="172"/>
    </location>
</feature>
<keyword evidence="1" id="KW-0175">Coiled coil</keyword>
<dbReference type="Proteomes" id="UP000692954">
    <property type="component" value="Unassembled WGS sequence"/>
</dbReference>
<evidence type="ECO:0000313" key="2">
    <source>
        <dbReference type="EMBL" id="CAD8078923.1"/>
    </source>
</evidence>
<dbReference type="OrthoDB" id="308022at2759"/>
<name>A0A8S1MP19_9CILI</name>
<keyword evidence="3" id="KW-1185">Reference proteome</keyword>
<organism evidence="2 3">
    <name type="scientific">Paramecium sonneborni</name>
    <dbReference type="NCBI Taxonomy" id="65129"/>
    <lineage>
        <taxon>Eukaryota</taxon>
        <taxon>Sar</taxon>
        <taxon>Alveolata</taxon>
        <taxon>Ciliophora</taxon>
        <taxon>Intramacronucleata</taxon>
        <taxon>Oligohymenophorea</taxon>
        <taxon>Peniculida</taxon>
        <taxon>Parameciidae</taxon>
        <taxon>Paramecium</taxon>
    </lineage>
</organism>
<accession>A0A8S1MP19</accession>